<feature type="DNA-binding region" description="H-T-H motif" evidence="4">
    <location>
        <begin position="34"/>
        <end position="53"/>
    </location>
</feature>
<evidence type="ECO:0000256" key="4">
    <source>
        <dbReference type="PROSITE-ProRule" id="PRU00335"/>
    </source>
</evidence>
<dbReference type="GO" id="GO:0003700">
    <property type="term" value="F:DNA-binding transcription factor activity"/>
    <property type="evidence" value="ECO:0007669"/>
    <property type="project" value="TreeGrafter"/>
</dbReference>
<dbReference type="SUPFAM" id="SSF46689">
    <property type="entry name" value="Homeodomain-like"/>
    <property type="match status" value="1"/>
</dbReference>
<dbReference type="AlphaFoldDB" id="A0A4R6DBJ1"/>
<dbReference type="SUPFAM" id="SSF48498">
    <property type="entry name" value="Tetracyclin repressor-like, C-terminal domain"/>
    <property type="match status" value="1"/>
</dbReference>
<dbReference type="InterPro" id="IPR001647">
    <property type="entry name" value="HTH_TetR"/>
</dbReference>
<reference evidence="6 7" key="1">
    <citation type="submission" date="2019-03" db="EMBL/GenBank/DDBJ databases">
        <title>Genomic analyses of the natural microbiome of Caenorhabditis elegans.</title>
        <authorList>
            <person name="Samuel B."/>
        </authorList>
    </citation>
    <scope>NUCLEOTIDE SEQUENCE [LARGE SCALE GENOMIC DNA]</scope>
    <source>
        <strain evidence="6 7">JUb65</strain>
    </source>
</reference>
<sequence length="182" mass="19456">MSVSPPPRRADAARNRARLVDVARAALAADPTATLQSIARLAGVGQGTIYRHFPSREALLAEVYREDFQTLVASARALAARPAQRGALRSWLDALAAFGYQKHALAEVLDAATRQQLHDEQYDEITDAIAALLDAGVRAGEIRADVGAADLLALVAFLWQLGSSAAERVPHLLDVVVDGLRA</sequence>
<evidence type="ECO:0000256" key="1">
    <source>
        <dbReference type="ARBA" id="ARBA00023015"/>
    </source>
</evidence>
<gene>
    <name evidence="6" type="ORF">EDF64_11545</name>
</gene>
<dbReference type="EMBL" id="SNVW01000015">
    <property type="protein sequence ID" value="TDN41856.1"/>
    <property type="molecule type" value="Genomic_DNA"/>
</dbReference>
<dbReference type="Pfam" id="PF21597">
    <property type="entry name" value="TetR_C_43"/>
    <property type="match status" value="1"/>
</dbReference>
<keyword evidence="3" id="KW-0804">Transcription</keyword>
<evidence type="ECO:0000313" key="7">
    <source>
        <dbReference type="Proteomes" id="UP000295764"/>
    </source>
</evidence>
<accession>A0A4R6DBJ1</accession>
<dbReference type="PANTHER" id="PTHR30055:SF234">
    <property type="entry name" value="HTH-TYPE TRANSCRIPTIONAL REGULATOR BETI"/>
    <property type="match status" value="1"/>
</dbReference>
<dbReference type="PANTHER" id="PTHR30055">
    <property type="entry name" value="HTH-TYPE TRANSCRIPTIONAL REGULATOR RUTR"/>
    <property type="match status" value="1"/>
</dbReference>
<dbReference type="Proteomes" id="UP000295764">
    <property type="component" value="Unassembled WGS sequence"/>
</dbReference>
<evidence type="ECO:0000256" key="3">
    <source>
        <dbReference type="ARBA" id="ARBA00023163"/>
    </source>
</evidence>
<dbReference type="InterPro" id="IPR050109">
    <property type="entry name" value="HTH-type_TetR-like_transc_reg"/>
</dbReference>
<organism evidence="6 7">
    <name type="scientific">Curtobacterium flaccumfaciens</name>
    <dbReference type="NCBI Taxonomy" id="2035"/>
    <lineage>
        <taxon>Bacteria</taxon>
        <taxon>Bacillati</taxon>
        <taxon>Actinomycetota</taxon>
        <taxon>Actinomycetes</taxon>
        <taxon>Micrococcales</taxon>
        <taxon>Microbacteriaceae</taxon>
        <taxon>Curtobacterium</taxon>
    </lineage>
</organism>
<feature type="domain" description="HTH tetR-type" evidence="5">
    <location>
        <begin position="13"/>
        <end position="71"/>
    </location>
</feature>
<evidence type="ECO:0000313" key="6">
    <source>
        <dbReference type="EMBL" id="TDN41856.1"/>
    </source>
</evidence>
<dbReference type="OrthoDB" id="3192968at2"/>
<dbReference type="Pfam" id="PF00440">
    <property type="entry name" value="TetR_N"/>
    <property type="match status" value="1"/>
</dbReference>
<dbReference type="RefSeq" id="WP_133521086.1">
    <property type="nucleotide sequence ID" value="NZ_SNVW01000015.1"/>
</dbReference>
<keyword evidence="2 4" id="KW-0238">DNA-binding</keyword>
<dbReference type="PROSITE" id="PS50977">
    <property type="entry name" value="HTH_TETR_2"/>
    <property type="match status" value="1"/>
</dbReference>
<evidence type="ECO:0000259" key="5">
    <source>
        <dbReference type="PROSITE" id="PS50977"/>
    </source>
</evidence>
<protein>
    <submittedName>
        <fullName evidence="6">TetR family transcriptional regulator</fullName>
    </submittedName>
</protein>
<dbReference type="Gene3D" id="1.10.357.10">
    <property type="entry name" value="Tetracycline Repressor, domain 2"/>
    <property type="match status" value="1"/>
</dbReference>
<evidence type="ECO:0000256" key="2">
    <source>
        <dbReference type="ARBA" id="ARBA00023125"/>
    </source>
</evidence>
<dbReference type="GO" id="GO:0000976">
    <property type="term" value="F:transcription cis-regulatory region binding"/>
    <property type="evidence" value="ECO:0007669"/>
    <property type="project" value="TreeGrafter"/>
</dbReference>
<comment type="caution">
    <text evidence="6">The sequence shown here is derived from an EMBL/GenBank/DDBJ whole genome shotgun (WGS) entry which is preliminary data.</text>
</comment>
<dbReference type="InterPro" id="IPR036271">
    <property type="entry name" value="Tet_transcr_reg_TetR-rel_C_sf"/>
</dbReference>
<name>A0A4R6DBJ1_9MICO</name>
<proteinExistence type="predicted"/>
<dbReference type="InterPro" id="IPR009057">
    <property type="entry name" value="Homeodomain-like_sf"/>
</dbReference>
<keyword evidence="1" id="KW-0805">Transcription regulation</keyword>
<dbReference type="InterPro" id="IPR049445">
    <property type="entry name" value="TetR_SbtR-like_C"/>
</dbReference>